<name>A0A8H3J2J5_9LECA</name>
<dbReference type="EMBL" id="CAJPDT010000119">
    <property type="protein sequence ID" value="CAF9939478.1"/>
    <property type="molecule type" value="Genomic_DNA"/>
</dbReference>
<keyword evidence="5" id="KW-0560">Oxidoreductase</keyword>
<keyword evidence="10" id="KW-1185">Reference proteome</keyword>
<evidence type="ECO:0000313" key="9">
    <source>
        <dbReference type="EMBL" id="CAF9939478.1"/>
    </source>
</evidence>
<evidence type="ECO:0000256" key="6">
    <source>
        <dbReference type="ARBA" id="ARBA00023004"/>
    </source>
</evidence>
<dbReference type="InterPro" id="IPR036851">
    <property type="entry name" value="Chloroperoxidase-like_sf"/>
</dbReference>
<evidence type="ECO:0000256" key="2">
    <source>
        <dbReference type="ARBA" id="ARBA00022559"/>
    </source>
</evidence>
<evidence type="ECO:0000256" key="4">
    <source>
        <dbReference type="ARBA" id="ARBA00022723"/>
    </source>
</evidence>
<evidence type="ECO:0000313" key="10">
    <source>
        <dbReference type="Proteomes" id="UP000664534"/>
    </source>
</evidence>
<comment type="caution">
    <text evidence="9">The sequence shown here is derived from an EMBL/GenBank/DDBJ whole genome shotgun (WGS) entry which is preliminary data.</text>
</comment>
<evidence type="ECO:0000256" key="1">
    <source>
        <dbReference type="ARBA" id="ARBA00001970"/>
    </source>
</evidence>
<dbReference type="SUPFAM" id="SSF47571">
    <property type="entry name" value="Cloroperoxidase"/>
    <property type="match status" value="1"/>
</dbReference>
<evidence type="ECO:0000256" key="5">
    <source>
        <dbReference type="ARBA" id="ARBA00023002"/>
    </source>
</evidence>
<evidence type="ECO:0000256" key="3">
    <source>
        <dbReference type="ARBA" id="ARBA00022617"/>
    </source>
</evidence>
<keyword evidence="3" id="KW-0349">Heme</keyword>
<feature type="domain" description="Heme haloperoxidase family profile" evidence="8">
    <location>
        <begin position="10"/>
        <end position="225"/>
    </location>
</feature>
<dbReference type="PROSITE" id="PS51405">
    <property type="entry name" value="HEME_HALOPEROXIDASE"/>
    <property type="match status" value="1"/>
</dbReference>
<dbReference type="GO" id="GO:0004601">
    <property type="term" value="F:peroxidase activity"/>
    <property type="evidence" value="ECO:0007669"/>
    <property type="project" value="UniProtKB-KW"/>
</dbReference>
<organism evidence="9 10">
    <name type="scientific">Imshaugia aleurites</name>
    <dbReference type="NCBI Taxonomy" id="172621"/>
    <lineage>
        <taxon>Eukaryota</taxon>
        <taxon>Fungi</taxon>
        <taxon>Dikarya</taxon>
        <taxon>Ascomycota</taxon>
        <taxon>Pezizomycotina</taxon>
        <taxon>Lecanoromycetes</taxon>
        <taxon>OSLEUM clade</taxon>
        <taxon>Lecanoromycetidae</taxon>
        <taxon>Lecanorales</taxon>
        <taxon>Lecanorineae</taxon>
        <taxon>Parmeliaceae</taxon>
        <taxon>Imshaugia</taxon>
    </lineage>
</organism>
<gene>
    <name evidence="9" type="ORF">IMSHALPRED_001366</name>
</gene>
<keyword evidence="4" id="KW-0479">Metal-binding</keyword>
<accession>A0A8H3J2J5</accession>
<dbReference type="InterPro" id="IPR000028">
    <property type="entry name" value="Chloroperoxidase"/>
</dbReference>
<keyword evidence="2" id="KW-0575">Peroxidase</keyword>
<evidence type="ECO:0000259" key="8">
    <source>
        <dbReference type="PROSITE" id="PS51405"/>
    </source>
</evidence>
<reference evidence="9" key="1">
    <citation type="submission" date="2021-03" db="EMBL/GenBank/DDBJ databases">
        <authorList>
            <person name="Tagirdzhanova G."/>
        </authorList>
    </citation>
    <scope>NUCLEOTIDE SEQUENCE</scope>
</reference>
<evidence type="ECO:0000256" key="7">
    <source>
        <dbReference type="ARBA" id="ARBA00025795"/>
    </source>
</evidence>
<dbReference type="Pfam" id="PF01328">
    <property type="entry name" value="Peroxidase_2"/>
    <property type="match status" value="1"/>
</dbReference>
<keyword evidence="6" id="KW-0408">Iron</keyword>
<dbReference type="PANTHER" id="PTHR33577">
    <property type="entry name" value="STERIGMATOCYSTIN BIOSYNTHESIS PEROXIDASE STCC-RELATED"/>
    <property type="match status" value="1"/>
</dbReference>
<dbReference type="PANTHER" id="PTHR33577:SF16">
    <property type="entry name" value="HEME HALOPEROXIDASE FAMILY PROFILE DOMAIN-CONTAINING PROTEIN"/>
    <property type="match status" value="1"/>
</dbReference>
<protein>
    <recommendedName>
        <fullName evidence="8">Heme haloperoxidase family profile domain-containing protein</fullName>
    </recommendedName>
</protein>
<comment type="cofactor">
    <cofactor evidence="1">
        <name>heme b</name>
        <dbReference type="ChEBI" id="CHEBI:60344"/>
    </cofactor>
</comment>
<dbReference type="GO" id="GO:0046872">
    <property type="term" value="F:metal ion binding"/>
    <property type="evidence" value="ECO:0007669"/>
    <property type="project" value="UniProtKB-KW"/>
</dbReference>
<dbReference type="Proteomes" id="UP000664534">
    <property type="component" value="Unassembled WGS sequence"/>
</dbReference>
<dbReference type="AlphaFoldDB" id="A0A8H3J2J5"/>
<comment type="similarity">
    <text evidence="7">Belongs to the chloroperoxidase family.</text>
</comment>
<dbReference type="Gene3D" id="1.10.489.10">
    <property type="entry name" value="Chloroperoxidase-like"/>
    <property type="match status" value="1"/>
</dbReference>
<dbReference type="OrthoDB" id="407298at2759"/>
<proteinExistence type="inferred from homology"/>
<sequence length="238" mass="27142">MKKALEFDAKQHYYEPHHNDGKNGTYKCASCPALNNLAYRGFIPRTGRSVTYQNMAQSMRDVFNFGDDNIMIVIVPALALQPGAATLDLDQFMDDKAQHSINCPAAPTRLEKNIGNNIDIDMTLFNQLLSFSKNGETFSLEDLAEHHHLRHNQSRAEGPHWQFGNSNATCALAQYTNLVGVLGRNGEYGLQTLYVEDVKRFYLLEYLPLAYERRELPYYSVESTVLNDRMTHHIGFQF</sequence>